<name>D6XB78_STRX2</name>
<evidence type="ECO:0000313" key="3">
    <source>
        <dbReference type="Proteomes" id="UP000002785"/>
    </source>
</evidence>
<organism evidence="2 3">
    <name type="scientific">Streptomyces sviceus (strain ATCC 29083 / DSM 924 / JCM 4929 / NBRC 13980 / NCIMB 11184 / NRRL 5439 / UC 5370)</name>
    <dbReference type="NCBI Taxonomy" id="463191"/>
    <lineage>
        <taxon>Bacteria</taxon>
        <taxon>Bacillati</taxon>
        <taxon>Actinomycetota</taxon>
        <taxon>Actinomycetes</taxon>
        <taxon>Kitasatosporales</taxon>
        <taxon>Streptomycetaceae</taxon>
        <taxon>Streptomyces</taxon>
    </lineage>
</organism>
<evidence type="ECO:0000313" key="2">
    <source>
        <dbReference type="EMBL" id="EFH29030.1"/>
    </source>
</evidence>
<dbReference type="eggNOG" id="COG0204">
    <property type="taxonomic scope" value="Bacteria"/>
</dbReference>
<proteinExistence type="predicted"/>
<dbReference type="EMBL" id="CM000951">
    <property type="protein sequence ID" value="EFH29030.1"/>
    <property type="molecule type" value="Genomic_DNA"/>
</dbReference>
<keyword evidence="1" id="KW-0812">Transmembrane</keyword>
<keyword evidence="3" id="KW-1185">Reference proteome</keyword>
<dbReference type="GO" id="GO:0016746">
    <property type="term" value="F:acyltransferase activity"/>
    <property type="evidence" value="ECO:0007669"/>
    <property type="project" value="UniProtKB-KW"/>
</dbReference>
<feature type="non-terminal residue" evidence="2">
    <location>
        <position position="90"/>
    </location>
</feature>
<dbReference type="HOGENOM" id="CLU_2446148_0_0_11"/>
<sequence>MSVWLPSAPCTPGACLERAGSVTAVPRAVLRFLVVTAVLLAGIVLLPVGRLIPAGAVRWWCRAVVRVSGVRVRLSGAATPTGGVLLVANH</sequence>
<dbReference type="AlphaFoldDB" id="D6XB78"/>
<accession>D6XB78</accession>
<reference evidence="2" key="1">
    <citation type="submission" date="2009-10" db="EMBL/GenBank/DDBJ databases">
        <title>The genome sequence of Streptomyces sviceus strain ATCC 29083.</title>
        <authorList>
            <consortium name="The Broad Institute Genome Sequencing Platform"/>
            <consortium name="Broad Institute Microbial Sequencing Center"/>
            <person name="Fischbach M."/>
            <person name="Godfrey P."/>
            <person name="Ward D."/>
            <person name="Young S."/>
            <person name="Zeng Q."/>
            <person name="Koehrsen M."/>
            <person name="Alvarado L."/>
            <person name="Berlin A.M."/>
            <person name="Bochicchio J."/>
            <person name="Borenstein D."/>
            <person name="Chapman S.B."/>
            <person name="Chen Z."/>
            <person name="Engels R."/>
            <person name="Freedman E."/>
            <person name="Gellesch M."/>
            <person name="Goldberg J."/>
            <person name="Griggs A."/>
            <person name="Gujja S."/>
            <person name="Heilman E.R."/>
            <person name="Heiman D.I."/>
            <person name="Hepburn T.A."/>
            <person name="Howarth C."/>
            <person name="Jen D."/>
            <person name="Larson L."/>
            <person name="Lewis B."/>
            <person name="Mehta T."/>
            <person name="Park D."/>
            <person name="Pearson M."/>
            <person name="Richards J."/>
            <person name="Roberts A."/>
            <person name="Saif S."/>
            <person name="Shea T.D."/>
            <person name="Shenoy N."/>
            <person name="Sisk P."/>
            <person name="Stolte C."/>
            <person name="Sykes S.N."/>
            <person name="Thomson T."/>
            <person name="Walk T."/>
            <person name="White J."/>
            <person name="Yandava C."/>
            <person name="Straight P."/>
            <person name="Clardy J."/>
            <person name="Hung D."/>
            <person name="Kolter R."/>
            <person name="Mekalanos J."/>
            <person name="Walker S."/>
            <person name="Walsh C.T."/>
            <person name="Wieland-Brown L.C."/>
            <person name="Haas B."/>
            <person name="Nusbaum C."/>
            <person name="Birren B."/>
        </authorList>
    </citation>
    <scope>NUCLEOTIDE SEQUENCE [LARGE SCALE GENOMIC DNA]</scope>
    <source>
        <strain evidence="2">ATCC 29083</strain>
    </source>
</reference>
<gene>
    <name evidence="2" type="ORF">SSEG_11291</name>
</gene>
<keyword evidence="1" id="KW-1133">Transmembrane helix</keyword>
<dbReference type="Proteomes" id="UP000002785">
    <property type="component" value="Chromosome"/>
</dbReference>
<feature type="transmembrane region" description="Helical" evidence="1">
    <location>
        <begin position="28"/>
        <end position="48"/>
    </location>
</feature>
<evidence type="ECO:0000256" key="1">
    <source>
        <dbReference type="SAM" id="Phobius"/>
    </source>
</evidence>
<keyword evidence="1" id="KW-0472">Membrane</keyword>
<protein>
    <submittedName>
        <fullName evidence="2">1-acylglycerol-3-phosphate O-acyltransferase</fullName>
    </submittedName>
</protein>